<feature type="chain" id="PRO_5035201644" description="DUF4360 domain-containing protein" evidence="1">
    <location>
        <begin position="28"/>
        <end position="213"/>
    </location>
</feature>
<organism evidence="2 3">
    <name type="scientific">Pilimelia terevasa</name>
    <dbReference type="NCBI Taxonomy" id="53372"/>
    <lineage>
        <taxon>Bacteria</taxon>
        <taxon>Bacillati</taxon>
        <taxon>Actinomycetota</taxon>
        <taxon>Actinomycetes</taxon>
        <taxon>Micromonosporales</taxon>
        <taxon>Micromonosporaceae</taxon>
        <taxon>Pilimelia</taxon>
    </lineage>
</organism>
<dbReference type="Pfam" id="PF14273">
    <property type="entry name" value="DUF4360"/>
    <property type="match status" value="1"/>
</dbReference>
<proteinExistence type="predicted"/>
<sequence>MRLPRNLLAVALGAALLPVAAAAPAHAAADPAFEITEVQATGTGCPKDSPARAEVRDGRVVVSPGKGMSALAGTRENGVYVARAVRACQVGMKLVHAAGWQVSVPRLDADGRAMLAGGAAGQFVARARPAGDVGGPEVEARMAGPTWGGWGIGGTAPGRWSECGAAHQLLVDAQVVAAVETADRETQNVVRVNGDAGLRLDLAWRQCPSAPRG</sequence>
<dbReference type="PANTHER" id="PTHR38847">
    <property type="match status" value="1"/>
</dbReference>
<comment type="caution">
    <text evidence="2">The sequence shown here is derived from an EMBL/GenBank/DDBJ whole genome shotgun (WGS) entry which is preliminary data.</text>
</comment>
<gene>
    <name evidence="2" type="ORF">GCM10010124_30310</name>
</gene>
<dbReference type="Proteomes" id="UP000662200">
    <property type="component" value="Unassembled WGS sequence"/>
</dbReference>
<dbReference type="RefSeq" id="WP_189114977.1">
    <property type="nucleotide sequence ID" value="NZ_BMQC01000010.1"/>
</dbReference>
<feature type="signal peptide" evidence="1">
    <location>
        <begin position="1"/>
        <end position="27"/>
    </location>
</feature>
<accession>A0A8J3BSC1</accession>
<evidence type="ECO:0008006" key="4">
    <source>
        <dbReference type="Google" id="ProtNLM"/>
    </source>
</evidence>
<dbReference type="PANTHER" id="PTHR38847:SF1">
    <property type="entry name" value="PSEUDOURIDINE SYNTHASE RSUA_RLUA-LIKE DOMAIN-CONTAINING PROTEIN"/>
    <property type="match status" value="1"/>
</dbReference>
<protein>
    <recommendedName>
        <fullName evidence="4">DUF4360 domain-containing protein</fullName>
    </recommendedName>
</protein>
<name>A0A8J3BSC1_9ACTN</name>
<dbReference type="AlphaFoldDB" id="A0A8J3BSC1"/>
<evidence type="ECO:0000313" key="3">
    <source>
        <dbReference type="Proteomes" id="UP000662200"/>
    </source>
</evidence>
<keyword evidence="3" id="KW-1185">Reference proteome</keyword>
<evidence type="ECO:0000313" key="2">
    <source>
        <dbReference type="EMBL" id="GGK35554.1"/>
    </source>
</evidence>
<reference evidence="2" key="1">
    <citation type="journal article" date="2014" name="Int. J. Syst. Evol. Microbiol.">
        <title>Complete genome sequence of Corynebacterium casei LMG S-19264T (=DSM 44701T), isolated from a smear-ripened cheese.</title>
        <authorList>
            <consortium name="US DOE Joint Genome Institute (JGI-PGF)"/>
            <person name="Walter F."/>
            <person name="Albersmeier A."/>
            <person name="Kalinowski J."/>
            <person name="Ruckert C."/>
        </authorList>
    </citation>
    <scope>NUCLEOTIDE SEQUENCE</scope>
    <source>
        <strain evidence="2">JCM 3091</strain>
    </source>
</reference>
<evidence type="ECO:0000256" key="1">
    <source>
        <dbReference type="SAM" id="SignalP"/>
    </source>
</evidence>
<reference evidence="2" key="2">
    <citation type="submission" date="2020-09" db="EMBL/GenBank/DDBJ databases">
        <authorList>
            <person name="Sun Q."/>
            <person name="Ohkuma M."/>
        </authorList>
    </citation>
    <scope>NUCLEOTIDE SEQUENCE</scope>
    <source>
        <strain evidence="2">JCM 3091</strain>
    </source>
</reference>
<dbReference type="EMBL" id="BMQC01000010">
    <property type="protein sequence ID" value="GGK35554.1"/>
    <property type="molecule type" value="Genomic_DNA"/>
</dbReference>
<keyword evidence="1" id="KW-0732">Signal</keyword>
<dbReference type="InterPro" id="IPR025649">
    <property type="entry name" value="DUF4360"/>
</dbReference>